<organism evidence="1 2">
    <name type="scientific">Gordonia phage Suzy</name>
    <dbReference type="NCBI Taxonomy" id="2201430"/>
    <lineage>
        <taxon>Viruses</taxon>
        <taxon>Duplodnaviria</taxon>
        <taxon>Heunggongvirae</taxon>
        <taxon>Uroviricota</taxon>
        <taxon>Caudoviricetes</taxon>
        <taxon>Terapinvirus</taxon>
        <taxon>Terapinvirus suzy</taxon>
    </lineage>
</organism>
<evidence type="ECO:0000313" key="2">
    <source>
        <dbReference type="Proteomes" id="UP000250774"/>
    </source>
</evidence>
<gene>
    <name evidence="1" type="primary">82</name>
    <name evidence="1" type="ORF">PBI_SUZY_82</name>
</gene>
<evidence type="ECO:0000313" key="1">
    <source>
        <dbReference type="EMBL" id="AWY06186.1"/>
    </source>
</evidence>
<dbReference type="EMBL" id="MH271313">
    <property type="protein sequence ID" value="AWY06186.1"/>
    <property type="molecule type" value="Genomic_DNA"/>
</dbReference>
<dbReference type="RefSeq" id="YP_009803043.1">
    <property type="nucleotide sequence ID" value="NC_047990.1"/>
</dbReference>
<dbReference type="KEGG" id="vg:54993600"/>
<dbReference type="GeneID" id="54993600"/>
<protein>
    <submittedName>
        <fullName evidence="1">Uncharacterized protein</fullName>
    </submittedName>
</protein>
<keyword evidence="2" id="KW-1185">Reference proteome</keyword>
<reference evidence="2" key="1">
    <citation type="submission" date="2018-04" db="EMBL/GenBank/DDBJ databases">
        <authorList>
            <person name="Harrington T."/>
            <person name="Washburn E."/>
            <person name="Bricker J."/>
            <person name="McKinney A."/>
            <person name="Betsko A.J."/>
            <person name="Garlena R.A."/>
            <person name="Russell D.A."/>
            <person name="Pope W.A."/>
            <person name="Jacobs-Sera D."/>
            <person name="Hatfull G.F."/>
        </authorList>
    </citation>
    <scope>NUCLEOTIDE SEQUENCE [LARGE SCALE GENOMIC DNA]</scope>
</reference>
<name>A0A2Z4Q7X2_9CAUD</name>
<dbReference type="Proteomes" id="UP000250774">
    <property type="component" value="Segment"/>
</dbReference>
<sequence>MSKDGHVPEICEDCGRDLGVALHEPGCDRGEGVPTYGSPRAFSDTFNQPMSEETRRAWGFAEGVAGVTPLRRENAITTPPASPPFGVAEYSSRRGMSRIGVARDGVSGKLRVVWLVKNTGELYLE</sequence>
<accession>A0A2Z4Q7X2</accession>
<proteinExistence type="predicted"/>